<evidence type="ECO:0000256" key="3">
    <source>
        <dbReference type="SAM" id="Coils"/>
    </source>
</evidence>
<reference evidence="7 8" key="1">
    <citation type="submission" date="2020-07" db="EMBL/GenBank/DDBJ databases">
        <title>Screening of a cold-adapted Planococcus bacterium producing protease in traditional shrimp paste and protease identification by genome sequencing.</title>
        <authorList>
            <person name="Gao R."/>
            <person name="Leng W."/>
            <person name="Chu Q."/>
            <person name="Wu X."/>
            <person name="Liu H."/>
            <person name="Li X."/>
        </authorList>
    </citation>
    <scope>NUCLEOTIDE SEQUENCE [LARGE SCALE GENOMIC DNA]</scope>
    <source>
        <strain evidence="7 8">XJ11</strain>
    </source>
</reference>
<name>A0A7D7MH22_PLAMR</name>
<dbReference type="InterPro" id="IPR037925">
    <property type="entry name" value="FlgE/F/G-like"/>
</dbReference>
<feature type="domain" description="Flagellar basal body rod protein N-terminal" evidence="4">
    <location>
        <begin position="5"/>
        <end position="35"/>
    </location>
</feature>
<dbReference type="KEGG" id="pdec:H1Q58_01175"/>
<evidence type="ECO:0000259" key="6">
    <source>
        <dbReference type="Pfam" id="PF22692"/>
    </source>
</evidence>
<feature type="domain" description="Flagellar hook protein FlgE/F/G-like D1" evidence="6">
    <location>
        <begin position="102"/>
        <end position="169"/>
    </location>
</feature>
<comment type="subcellular location">
    <subcellularLocation>
        <location evidence="2">Bacterial flagellum basal body</location>
    </subcellularLocation>
</comment>
<accession>A0A7D7MH22</accession>
<feature type="coiled-coil region" evidence="3">
    <location>
        <begin position="5"/>
        <end position="32"/>
    </location>
</feature>
<dbReference type="GO" id="GO:0009425">
    <property type="term" value="C:bacterial-type flagellum basal body"/>
    <property type="evidence" value="ECO:0007669"/>
    <property type="project" value="UniProtKB-SubCell"/>
</dbReference>
<keyword evidence="8" id="KW-1185">Reference proteome</keyword>
<dbReference type="Pfam" id="PF06429">
    <property type="entry name" value="Flg_bbr_C"/>
    <property type="match status" value="1"/>
</dbReference>
<evidence type="ECO:0000313" key="7">
    <source>
        <dbReference type="EMBL" id="QMT17671.1"/>
    </source>
</evidence>
<dbReference type="InterPro" id="IPR053967">
    <property type="entry name" value="LlgE_F_G-like_D1"/>
</dbReference>
<sequence length="270" mass="29115">MNIQMNTASSTMRELQKKIDSIANNVANVNTHGYKKQEANFSDALLYSVTKQAGTANEIGRSTPNGLRIGGGALVSEGITRHSQGSLQETGRELDFALQSPNAYFRIANGEENYYTRNGSFQAEAIPGSDRLALTTASGDSVLGADGQPITIGAGYREMSLGTDGVVTVSYDNQPAETFQLGTAKVNRPALLEKDGDNRYRLPGTQAEQTAAGVLELIDVPMTHRFLETSNVDMTAEMTELIATQRLFQSQGRAISYADDMMGLVNTMKS</sequence>
<evidence type="ECO:0000313" key="8">
    <source>
        <dbReference type="Proteomes" id="UP000514716"/>
    </source>
</evidence>
<keyword evidence="7" id="KW-0282">Flagellum</keyword>
<evidence type="ECO:0000259" key="5">
    <source>
        <dbReference type="Pfam" id="PF06429"/>
    </source>
</evidence>
<keyword evidence="3" id="KW-0175">Coiled coil</keyword>
<proteinExistence type="inferred from homology"/>
<protein>
    <submittedName>
        <fullName evidence="7">Flagellar hook-basal body protein</fullName>
    </submittedName>
</protein>
<dbReference type="InterPro" id="IPR010930">
    <property type="entry name" value="Flg_bb/hook_C_dom"/>
</dbReference>
<keyword evidence="2" id="KW-0975">Bacterial flagellum</keyword>
<dbReference type="SUPFAM" id="SSF117143">
    <property type="entry name" value="Flagellar hook protein flgE"/>
    <property type="match status" value="1"/>
</dbReference>
<keyword evidence="7" id="KW-0966">Cell projection</keyword>
<organism evidence="7 8">
    <name type="scientific">Planococcus maritimus</name>
    <dbReference type="NCBI Taxonomy" id="192421"/>
    <lineage>
        <taxon>Bacteria</taxon>
        <taxon>Bacillati</taxon>
        <taxon>Bacillota</taxon>
        <taxon>Bacilli</taxon>
        <taxon>Bacillales</taxon>
        <taxon>Caryophanaceae</taxon>
        <taxon>Planococcus</taxon>
    </lineage>
</organism>
<dbReference type="EMBL" id="CP059540">
    <property type="protein sequence ID" value="QMT17671.1"/>
    <property type="molecule type" value="Genomic_DNA"/>
</dbReference>
<gene>
    <name evidence="7" type="ORF">H1Q58_01175</name>
</gene>
<dbReference type="RefSeq" id="WP_182092239.1">
    <property type="nucleotide sequence ID" value="NZ_CP059540.1"/>
</dbReference>
<evidence type="ECO:0000256" key="2">
    <source>
        <dbReference type="RuleBase" id="RU362116"/>
    </source>
</evidence>
<comment type="similarity">
    <text evidence="1 2">Belongs to the flagella basal body rod proteins family.</text>
</comment>
<dbReference type="InterPro" id="IPR020013">
    <property type="entry name" value="Flagellar_FlgE/F/G"/>
</dbReference>
<keyword evidence="7" id="KW-0969">Cilium</keyword>
<dbReference type="NCBIfam" id="TIGR03506">
    <property type="entry name" value="FlgEFG_subfam"/>
    <property type="match status" value="1"/>
</dbReference>
<dbReference type="Proteomes" id="UP000514716">
    <property type="component" value="Chromosome"/>
</dbReference>
<dbReference type="Pfam" id="PF22692">
    <property type="entry name" value="LlgE_F_G_D1"/>
    <property type="match status" value="1"/>
</dbReference>
<dbReference type="Pfam" id="PF00460">
    <property type="entry name" value="Flg_bb_rod"/>
    <property type="match status" value="1"/>
</dbReference>
<evidence type="ECO:0000259" key="4">
    <source>
        <dbReference type="Pfam" id="PF00460"/>
    </source>
</evidence>
<dbReference type="PANTHER" id="PTHR30435">
    <property type="entry name" value="FLAGELLAR PROTEIN"/>
    <property type="match status" value="1"/>
</dbReference>
<dbReference type="GO" id="GO:0071978">
    <property type="term" value="P:bacterial-type flagellum-dependent swarming motility"/>
    <property type="evidence" value="ECO:0007669"/>
    <property type="project" value="TreeGrafter"/>
</dbReference>
<dbReference type="AlphaFoldDB" id="A0A7D7MH22"/>
<dbReference type="InterPro" id="IPR001444">
    <property type="entry name" value="Flag_bb_rod_N"/>
</dbReference>
<evidence type="ECO:0000256" key="1">
    <source>
        <dbReference type="ARBA" id="ARBA00009677"/>
    </source>
</evidence>
<dbReference type="PANTHER" id="PTHR30435:SF19">
    <property type="entry name" value="FLAGELLAR BASAL-BODY ROD PROTEIN FLGG"/>
    <property type="match status" value="1"/>
</dbReference>
<feature type="domain" description="Flagellar basal-body/hook protein C-terminal" evidence="5">
    <location>
        <begin position="226"/>
        <end position="267"/>
    </location>
</feature>